<name>A0A835KRA5_9POAL</name>
<dbReference type="AlphaFoldDB" id="A0A835KRA5"/>
<evidence type="ECO:0000256" key="1">
    <source>
        <dbReference type="ARBA" id="ARBA00023015"/>
    </source>
</evidence>
<sequence>MLWVAQWHTVCIDDLNVEPDEVLVVNDLFNFRTLMDESVIIDSPSPRDVVLGNIAKMKPDIFIQGHCQRQLRLVLERDIFGWVALNAIACEGEDRVERGETYKQWQIRNRRAGLRQLPLNGESVKMVRDIVKNHYHKDFVIEEGQQWLLQGWKGRILFAHSMWVADGANSEC</sequence>
<organism evidence="4 5">
    <name type="scientific">Digitaria exilis</name>
    <dbReference type="NCBI Taxonomy" id="1010633"/>
    <lineage>
        <taxon>Eukaryota</taxon>
        <taxon>Viridiplantae</taxon>
        <taxon>Streptophyta</taxon>
        <taxon>Embryophyta</taxon>
        <taxon>Tracheophyta</taxon>
        <taxon>Spermatophyta</taxon>
        <taxon>Magnoliopsida</taxon>
        <taxon>Liliopsida</taxon>
        <taxon>Poales</taxon>
        <taxon>Poaceae</taxon>
        <taxon>PACMAD clade</taxon>
        <taxon>Panicoideae</taxon>
        <taxon>Panicodae</taxon>
        <taxon>Paniceae</taxon>
        <taxon>Anthephorinae</taxon>
        <taxon>Digitaria</taxon>
    </lineage>
</organism>
<dbReference type="EMBL" id="JACEFO010000377">
    <property type="protein sequence ID" value="KAF8772503.1"/>
    <property type="molecule type" value="Genomic_DNA"/>
</dbReference>
<evidence type="ECO:0000313" key="4">
    <source>
        <dbReference type="EMBL" id="KAF8772503.1"/>
    </source>
</evidence>
<evidence type="ECO:0000256" key="2">
    <source>
        <dbReference type="ARBA" id="ARBA00023163"/>
    </source>
</evidence>
<comment type="similarity">
    <text evidence="3">Belongs to the GRAS family.</text>
</comment>
<dbReference type="InterPro" id="IPR005202">
    <property type="entry name" value="TF_GRAS"/>
</dbReference>
<dbReference type="OrthoDB" id="642817at2759"/>
<gene>
    <name evidence="4" type="ORF">HU200_005687</name>
</gene>
<evidence type="ECO:0000313" key="5">
    <source>
        <dbReference type="Proteomes" id="UP000636709"/>
    </source>
</evidence>
<dbReference type="Proteomes" id="UP000636709">
    <property type="component" value="Unassembled WGS sequence"/>
</dbReference>
<keyword evidence="2" id="KW-0804">Transcription</keyword>
<keyword evidence="1" id="KW-0805">Transcription regulation</keyword>
<comment type="caution">
    <text evidence="3">Lacks conserved residue(s) required for the propagation of feature annotation.</text>
</comment>
<dbReference type="Pfam" id="PF03514">
    <property type="entry name" value="GRAS"/>
    <property type="match status" value="1"/>
</dbReference>
<feature type="region of interest" description="SAW" evidence="3">
    <location>
        <begin position="89"/>
        <end position="164"/>
    </location>
</feature>
<proteinExistence type="inferred from homology"/>
<reference evidence="4" key="1">
    <citation type="submission" date="2020-07" db="EMBL/GenBank/DDBJ databases">
        <title>Genome sequence and genetic diversity analysis of an under-domesticated orphan crop, white fonio (Digitaria exilis).</title>
        <authorList>
            <person name="Bennetzen J.L."/>
            <person name="Chen S."/>
            <person name="Ma X."/>
            <person name="Wang X."/>
            <person name="Yssel A.E.J."/>
            <person name="Chaluvadi S.R."/>
            <person name="Johnson M."/>
            <person name="Gangashetty P."/>
            <person name="Hamidou F."/>
            <person name="Sanogo M.D."/>
            <person name="Zwaenepoel A."/>
            <person name="Wallace J."/>
            <person name="Van De Peer Y."/>
            <person name="Van Deynze A."/>
        </authorList>
    </citation>
    <scope>NUCLEOTIDE SEQUENCE</scope>
    <source>
        <tissue evidence="4">Leaves</tissue>
    </source>
</reference>
<accession>A0A835KRA5</accession>
<dbReference type="PROSITE" id="PS50985">
    <property type="entry name" value="GRAS"/>
    <property type="match status" value="1"/>
</dbReference>
<evidence type="ECO:0000256" key="3">
    <source>
        <dbReference type="PROSITE-ProRule" id="PRU01191"/>
    </source>
</evidence>
<dbReference type="PANTHER" id="PTHR31636">
    <property type="entry name" value="OSJNBA0084A10.13 PROTEIN-RELATED"/>
    <property type="match status" value="1"/>
</dbReference>
<comment type="caution">
    <text evidence="4">The sequence shown here is derived from an EMBL/GenBank/DDBJ whole genome shotgun (WGS) entry which is preliminary data.</text>
</comment>
<protein>
    <submittedName>
        <fullName evidence="4">Uncharacterized protein</fullName>
    </submittedName>
</protein>
<keyword evidence="5" id="KW-1185">Reference proteome</keyword>